<organism evidence="1 2">
    <name type="scientific">Acinetobacter higginsii</name>
    <dbReference type="NCBI Taxonomy" id="70347"/>
    <lineage>
        <taxon>Bacteria</taxon>
        <taxon>Pseudomonadati</taxon>
        <taxon>Pseudomonadota</taxon>
        <taxon>Gammaproteobacteria</taxon>
        <taxon>Moraxellales</taxon>
        <taxon>Moraxellaceae</taxon>
        <taxon>Acinetobacter</taxon>
    </lineage>
</organism>
<dbReference type="AlphaFoldDB" id="N8XK10"/>
<dbReference type="RefSeq" id="WP_004807741.1">
    <property type="nucleotide sequence ID" value="NZ_KB849440.1"/>
</dbReference>
<evidence type="ECO:0000313" key="2">
    <source>
        <dbReference type="Proteomes" id="UP000013209"/>
    </source>
</evidence>
<gene>
    <name evidence="1" type="ORF">F966_03635</name>
</gene>
<dbReference type="PATRIC" id="fig|1144672.3.peg.3510"/>
<accession>N8XK10</accession>
<dbReference type="Proteomes" id="UP000013209">
    <property type="component" value="Unassembled WGS sequence"/>
</dbReference>
<name>N8XK10_9GAMM</name>
<evidence type="ECO:0000313" key="1">
    <source>
        <dbReference type="EMBL" id="ENV07778.1"/>
    </source>
</evidence>
<proteinExistence type="predicted"/>
<comment type="caution">
    <text evidence="1">The sequence shown here is derived from an EMBL/GenBank/DDBJ whole genome shotgun (WGS) entry which is preliminary data.</text>
</comment>
<sequence>MTPKDYLIHTAIKHPDLLEGAVEYAFQFNQIDRDEYRYWMEKVNAIHIKNTEQLLKVLAA</sequence>
<dbReference type="EMBL" id="APPH01000020">
    <property type="protein sequence ID" value="ENV07778.1"/>
    <property type="molecule type" value="Genomic_DNA"/>
</dbReference>
<dbReference type="HOGENOM" id="CLU_2949687_0_0_6"/>
<protein>
    <submittedName>
        <fullName evidence="1">Uncharacterized protein</fullName>
    </submittedName>
</protein>
<dbReference type="STRING" id="1144672.F966_03635"/>
<reference evidence="1 2" key="1">
    <citation type="submission" date="2013-02" db="EMBL/GenBank/DDBJ databases">
        <title>The Genome Sequence of Acinetobacter sp. CIP 56.2.</title>
        <authorList>
            <consortium name="The Broad Institute Genome Sequencing Platform"/>
            <consortium name="The Broad Institute Genome Sequencing Center for Infectious Disease"/>
            <person name="Cerqueira G."/>
            <person name="Feldgarden M."/>
            <person name="Courvalin P."/>
            <person name="Perichon B."/>
            <person name="Grillot-Courvalin C."/>
            <person name="Clermont D."/>
            <person name="Rocha E."/>
            <person name="Yoon E.-J."/>
            <person name="Nemec A."/>
            <person name="Walker B."/>
            <person name="Young S.K."/>
            <person name="Zeng Q."/>
            <person name="Gargeya S."/>
            <person name="Fitzgerald M."/>
            <person name="Haas B."/>
            <person name="Abouelleil A."/>
            <person name="Alvarado L."/>
            <person name="Arachchi H.M."/>
            <person name="Berlin A.M."/>
            <person name="Chapman S.B."/>
            <person name="Dewar J."/>
            <person name="Goldberg J."/>
            <person name="Griggs A."/>
            <person name="Gujja S."/>
            <person name="Hansen M."/>
            <person name="Howarth C."/>
            <person name="Imamovic A."/>
            <person name="Larimer J."/>
            <person name="McCowan C."/>
            <person name="Murphy C."/>
            <person name="Neiman D."/>
            <person name="Pearson M."/>
            <person name="Priest M."/>
            <person name="Roberts A."/>
            <person name="Saif S."/>
            <person name="Shea T."/>
            <person name="Sisk P."/>
            <person name="Sykes S."/>
            <person name="Wortman J."/>
            <person name="Nusbaum C."/>
            <person name="Birren B."/>
        </authorList>
    </citation>
    <scope>NUCLEOTIDE SEQUENCE [LARGE SCALE GENOMIC DNA]</scope>
    <source>
        <strain evidence="1 2">CIP 56.2</strain>
    </source>
</reference>